<evidence type="ECO:0000256" key="1">
    <source>
        <dbReference type="SAM" id="SignalP"/>
    </source>
</evidence>
<feature type="chain" id="PRO_5044313817" description="Beta-galactosidase" evidence="1">
    <location>
        <begin position="21"/>
        <end position="357"/>
    </location>
</feature>
<name>A0AB34IUI9_PRYPA</name>
<dbReference type="Proteomes" id="UP001515480">
    <property type="component" value="Unassembled WGS sequence"/>
</dbReference>
<dbReference type="PANTHER" id="PTHR12631">
    <property type="entry name" value="ALPHA-L-IDURONIDASE"/>
    <property type="match status" value="1"/>
</dbReference>
<dbReference type="EMBL" id="JBGBPQ010000019">
    <property type="protein sequence ID" value="KAL1505121.1"/>
    <property type="molecule type" value="Genomic_DNA"/>
</dbReference>
<keyword evidence="3" id="KW-1185">Reference proteome</keyword>
<keyword evidence="1" id="KW-0732">Signal</keyword>
<evidence type="ECO:0008006" key="4">
    <source>
        <dbReference type="Google" id="ProtNLM"/>
    </source>
</evidence>
<dbReference type="InterPro" id="IPR017853">
    <property type="entry name" value="GH"/>
</dbReference>
<dbReference type="GO" id="GO:0004553">
    <property type="term" value="F:hydrolase activity, hydrolyzing O-glycosyl compounds"/>
    <property type="evidence" value="ECO:0007669"/>
    <property type="project" value="TreeGrafter"/>
</dbReference>
<dbReference type="AlphaFoldDB" id="A0AB34IUI9"/>
<protein>
    <recommendedName>
        <fullName evidence="4">Beta-galactosidase</fullName>
    </recommendedName>
</protein>
<gene>
    <name evidence="2" type="ORF">AB1Y20_008880</name>
</gene>
<feature type="signal peptide" evidence="1">
    <location>
        <begin position="1"/>
        <end position="20"/>
    </location>
</feature>
<evidence type="ECO:0000313" key="3">
    <source>
        <dbReference type="Proteomes" id="UP001515480"/>
    </source>
</evidence>
<comment type="caution">
    <text evidence="2">The sequence shown here is derived from an EMBL/GenBank/DDBJ whole genome shotgun (WGS) entry which is preliminary data.</text>
</comment>
<dbReference type="InterPro" id="IPR051923">
    <property type="entry name" value="Glycosyl_Hydrolase_39"/>
</dbReference>
<dbReference type="SUPFAM" id="SSF51445">
    <property type="entry name" value="(Trans)glycosidases"/>
    <property type="match status" value="1"/>
</dbReference>
<dbReference type="PANTHER" id="PTHR12631:SF10">
    <property type="entry name" value="BETA-XYLOSIDASE-LIKE PROTEIN-RELATED"/>
    <property type="match status" value="1"/>
</dbReference>
<accession>A0AB34IUI9</accession>
<dbReference type="Gene3D" id="3.20.20.80">
    <property type="entry name" value="Glycosidases"/>
    <property type="match status" value="1"/>
</dbReference>
<evidence type="ECO:0000313" key="2">
    <source>
        <dbReference type="EMBL" id="KAL1505121.1"/>
    </source>
</evidence>
<reference evidence="2 3" key="1">
    <citation type="journal article" date="2024" name="Science">
        <title>Giant polyketide synthase enzymes in the biosynthesis of giant marine polyether toxins.</title>
        <authorList>
            <person name="Fallon T.R."/>
            <person name="Shende V.V."/>
            <person name="Wierzbicki I.H."/>
            <person name="Pendleton A.L."/>
            <person name="Watervoot N.F."/>
            <person name="Auber R.P."/>
            <person name="Gonzalez D.J."/>
            <person name="Wisecaver J.H."/>
            <person name="Moore B.S."/>
        </authorList>
    </citation>
    <scope>NUCLEOTIDE SEQUENCE [LARGE SCALE GENOMIC DNA]</scope>
    <source>
        <strain evidence="2 3">12B1</strain>
    </source>
</reference>
<sequence length="357" mass="40429">MMKGRHRLALALCFARPSLSLEWAVCLHASDVRHDRALTVRALQQIARLGATLVRTDFDWADFQPEGAHAWSNATVRYFEEYVADAGALGVQLVMILSHPPQWAWDLYASADVDGFLAAYEAYAAKMGALYGARVKYVQYWNEPNNLNDQIAAADRWRLFLAADRGVRQAVAAPRGMVNYDADSIYRLGWLPQLREAFARIGAAEPQHTIRTIALDVYPSTWSLPSSLGGWRPLAALHRALADPSHPCYGFDAALTETGYSQFFSPASWFRRSQQWQAEWFSRELPQLLRIIQQFHLQQAKSRYLFVGLYELYDKESSKTIDPEAYFGLYLSDMRTEKLAVSAIRSVINSSTAMEFA</sequence>
<organism evidence="2 3">
    <name type="scientific">Prymnesium parvum</name>
    <name type="common">Toxic golden alga</name>
    <dbReference type="NCBI Taxonomy" id="97485"/>
    <lineage>
        <taxon>Eukaryota</taxon>
        <taxon>Haptista</taxon>
        <taxon>Haptophyta</taxon>
        <taxon>Prymnesiophyceae</taxon>
        <taxon>Prymnesiales</taxon>
        <taxon>Prymnesiaceae</taxon>
        <taxon>Prymnesium</taxon>
    </lineage>
</organism>
<proteinExistence type="predicted"/>